<dbReference type="PANTHER" id="PTHR43213:SF5">
    <property type="entry name" value="BIFUNCTIONAL DTTP_UTP PYROPHOSPHATASE_METHYLTRANSFERASE PROTEIN-RELATED"/>
    <property type="match status" value="1"/>
</dbReference>
<dbReference type="GO" id="GO:0009117">
    <property type="term" value="P:nucleotide metabolic process"/>
    <property type="evidence" value="ECO:0007669"/>
    <property type="project" value="UniProtKB-KW"/>
</dbReference>
<keyword evidence="4" id="KW-0963">Cytoplasm</keyword>
<comment type="caution">
    <text evidence="4">Lacks conserved residue(s) required for the propagation of feature annotation.</text>
</comment>
<dbReference type="PIRSF" id="PIRSF006305">
    <property type="entry name" value="Maf"/>
    <property type="match status" value="1"/>
</dbReference>
<evidence type="ECO:0000313" key="6">
    <source>
        <dbReference type="Proteomes" id="UP000235916"/>
    </source>
</evidence>
<dbReference type="InterPro" id="IPR029001">
    <property type="entry name" value="ITPase-like_fam"/>
</dbReference>
<gene>
    <name evidence="5" type="ORF">C1O66_20665</name>
</gene>
<comment type="catalytic activity">
    <reaction evidence="4">
        <text>dTTP + H2O = dTMP + diphosphate + H(+)</text>
        <dbReference type="Rhea" id="RHEA:28534"/>
        <dbReference type="ChEBI" id="CHEBI:15377"/>
        <dbReference type="ChEBI" id="CHEBI:15378"/>
        <dbReference type="ChEBI" id="CHEBI:33019"/>
        <dbReference type="ChEBI" id="CHEBI:37568"/>
        <dbReference type="ChEBI" id="CHEBI:63528"/>
        <dbReference type="EC" id="3.6.1.9"/>
    </reaction>
</comment>
<comment type="caution">
    <text evidence="5">The sequence shown here is derived from an EMBL/GenBank/DDBJ whole genome shotgun (WGS) entry which is preliminary data.</text>
</comment>
<dbReference type="InterPro" id="IPR003697">
    <property type="entry name" value="Maf-like"/>
</dbReference>
<dbReference type="Proteomes" id="UP000235916">
    <property type="component" value="Unassembled WGS sequence"/>
</dbReference>
<dbReference type="PANTHER" id="PTHR43213">
    <property type="entry name" value="BIFUNCTIONAL DTTP/UTP PYROPHOSPHATASE/METHYLTRANSFERASE PROTEIN-RELATED"/>
    <property type="match status" value="1"/>
</dbReference>
<dbReference type="GO" id="GO:0036218">
    <property type="term" value="F:dTTP diphosphatase activity"/>
    <property type="evidence" value="ECO:0007669"/>
    <property type="project" value="RHEA"/>
</dbReference>
<comment type="cofactor">
    <cofactor evidence="1 4">
        <name>a divalent metal cation</name>
        <dbReference type="ChEBI" id="CHEBI:60240"/>
    </cofactor>
</comment>
<comment type="function">
    <text evidence="4">Nucleoside triphosphate pyrophosphatase that hydrolyzes dTTP and UTP. May have a dual role in cell division arrest and in preventing the incorporation of modified nucleotides into cellular nucleic acids.</text>
</comment>
<feature type="site" description="Important for substrate specificity" evidence="4">
    <location>
        <position position="167"/>
    </location>
</feature>
<accession>A0A2N8KRQ8</accession>
<protein>
    <recommendedName>
        <fullName evidence="4">dTTP/UTP pyrophosphatase</fullName>
        <shortName evidence="4">dTTPase/UTPase</shortName>
        <ecNumber evidence="4">3.6.1.9</ecNumber>
    </recommendedName>
    <alternativeName>
        <fullName evidence="4">Nucleoside triphosphate pyrophosphatase</fullName>
    </alternativeName>
    <alternativeName>
        <fullName evidence="4">Nucleotide pyrophosphatase</fullName>
        <shortName evidence="4">Nucleotide PPase</shortName>
    </alternativeName>
</protein>
<dbReference type="HAMAP" id="MF_00528">
    <property type="entry name" value="Maf"/>
    <property type="match status" value="1"/>
</dbReference>
<evidence type="ECO:0000256" key="3">
    <source>
        <dbReference type="ARBA" id="ARBA00023080"/>
    </source>
</evidence>
<dbReference type="EMBL" id="POSP01000004">
    <property type="protein sequence ID" value="PND36144.1"/>
    <property type="molecule type" value="Genomic_DNA"/>
</dbReference>
<keyword evidence="6" id="KW-1185">Reference proteome</keyword>
<dbReference type="AlphaFoldDB" id="A0A2N8KRQ8"/>
<comment type="catalytic activity">
    <reaction evidence="4">
        <text>UTP + H2O = UMP + diphosphate + H(+)</text>
        <dbReference type="Rhea" id="RHEA:29395"/>
        <dbReference type="ChEBI" id="CHEBI:15377"/>
        <dbReference type="ChEBI" id="CHEBI:15378"/>
        <dbReference type="ChEBI" id="CHEBI:33019"/>
        <dbReference type="ChEBI" id="CHEBI:46398"/>
        <dbReference type="ChEBI" id="CHEBI:57865"/>
        <dbReference type="EC" id="3.6.1.9"/>
    </reaction>
</comment>
<dbReference type="Pfam" id="PF02545">
    <property type="entry name" value="Maf"/>
    <property type="match status" value="1"/>
</dbReference>
<comment type="similarity">
    <text evidence="4">Belongs to the Maf family. YhdE subfamily.</text>
</comment>
<keyword evidence="2 4" id="KW-0378">Hydrolase</keyword>
<evidence type="ECO:0000313" key="5">
    <source>
        <dbReference type="EMBL" id="PND36144.1"/>
    </source>
</evidence>
<feature type="active site" description="Proton acceptor" evidence="4">
    <location>
        <position position="84"/>
    </location>
</feature>
<dbReference type="GO" id="GO:0005737">
    <property type="term" value="C:cytoplasm"/>
    <property type="evidence" value="ECO:0007669"/>
    <property type="project" value="UniProtKB-SubCell"/>
</dbReference>
<evidence type="ECO:0000256" key="1">
    <source>
        <dbReference type="ARBA" id="ARBA00001968"/>
    </source>
</evidence>
<sequence length="203" mass="22119">MSSPSPFIYLASQSPRRRQLLEQLGVRHELLLPGPEEDAEALEAVWPGEVPEAYVARVTQAKLDAALSRRAARGLPEAPVLCSDTTVAVDQQILGKPADAEDALRTLRLLAGRRHRVITAVAVGQAGRREAALNVSEVEFAQVGEEALRRYVDSREPFGKAGAYAIQSQAAAWISRIEGSYSGIMGLPLFETAQLLSAWGWRF</sequence>
<reference evidence="5 6" key="1">
    <citation type="submission" date="2018-01" db="EMBL/GenBank/DDBJ databases">
        <title>Draft genome sequence of Paucibacter aquatile CR182 isolated from freshwater of the Nakdong River.</title>
        <authorList>
            <person name="Choi A."/>
            <person name="Chung E.J."/>
        </authorList>
    </citation>
    <scope>NUCLEOTIDE SEQUENCE [LARGE SCALE GENOMIC DNA]</scope>
    <source>
        <strain evidence="5 6">CR182</strain>
    </source>
</reference>
<dbReference type="Gene3D" id="3.90.950.10">
    <property type="match status" value="1"/>
</dbReference>
<dbReference type="GO" id="GO:0036221">
    <property type="term" value="F:UTP diphosphatase activity"/>
    <property type="evidence" value="ECO:0007669"/>
    <property type="project" value="RHEA"/>
</dbReference>
<feature type="site" description="Important for substrate specificity" evidence="4">
    <location>
        <position position="16"/>
    </location>
</feature>
<dbReference type="RefSeq" id="WP_102769919.1">
    <property type="nucleotide sequence ID" value="NZ_POSP01000004.1"/>
</dbReference>
<evidence type="ECO:0000256" key="4">
    <source>
        <dbReference type="HAMAP-Rule" id="MF_00528"/>
    </source>
</evidence>
<proteinExistence type="inferred from homology"/>
<evidence type="ECO:0000256" key="2">
    <source>
        <dbReference type="ARBA" id="ARBA00022801"/>
    </source>
</evidence>
<comment type="subcellular location">
    <subcellularLocation>
        <location evidence="4">Cytoplasm</location>
    </subcellularLocation>
</comment>
<dbReference type="OrthoDB" id="9807767at2"/>
<name>A0A2N8KRQ8_9BURK</name>
<keyword evidence="3 4" id="KW-0546">Nucleotide metabolism</keyword>
<dbReference type="NCBIfam" id="TIGR00172">
    <property type="entry name" value="maf"/>
    <property type="match status" value="1"/>
</dbReference>
<organism evidence="5 6">
    <name type="scientific">Kinneretia aquatilis</name>
    <dbReference type="NCBI Taxonomy" id="2070761"/>
    <lineage>
        <taxon>Bacteria</taxon>
        <taxon>Pseudomonadati</taxon>
        <taxon>Pseudomonadota</taxon>
        <taxon>Betaproteobacteria</taxon>
        <taxon>Burkholderiales</taxon>
        <taxon>Sphaerotilaceae</taxon>
        <taxon>Roseateles</taxon>
    </lineage>
</organism>
<dbReference type="EC" id="3.6.1.9" evidence="4"/>
<dbReference type="CDD" id="cd00555">
    <property type="entry name" value="Maf"/>
    <property type="match status" value="1"/>
</dbReference>
<dbReference type="SUPFAM" id="SSF52972">
    <property type="entry name" value="ITPase-like"/>
    <property type="match status" value="1"/>
</dbReference>
<feature type="site" description="Important for substrate specificity" evidence="4">
    <location>
        <position position="85"/>
    </location>
</feature>